<evidence type="ECO:0000256" key="1">
    <source>
        <dbReference type="ARBA" id="ARBA00006420"/>
    </source>
</evidence>
<gene>
    <name evidence="3" type="ORF">SAMN05444581_101330</name>
</gene>
<protein>
    <submittedName>
        <fullName evidence="3">Fe-S cluster biogenesis protein NfuA, 4Fe-4S-binding domain</fullName>
    </submittedName>
</protein>
<proteinExistence type="inferred from homology"/>
<dbReference type="STRING" id="1612308.SAMN05444581_101330"/>
<evidence type="ECO:0000259" key="2">
    <source>
        <dbReference type="Pfam" id="PF01106"/>
    </source>
</evidence>
<accession>A0A1I3W494</accession>
<evidence type="ECO:0000313" key="3">
    <source>
        <dbReference type="EMBL" id="SFK02260.1"/>
    </source>
</evidence>
<keyword evidence="4" id="KW-1185">Reference proteome</keyword>
<comment type="similarity">
    <text evidence="1">Belongs to the NifU family.</text>
</comment>
<dbReference type="Gene3D" id="3.30.300.130">
    <property type="entry name" value="Fe-S cluster assembly (FSCA)"/>
    <property type="match status" value="1"/>
</dbReference>
<name>A0A1I3W494_9HYPH</name>
<dbReference type="Pfam" id="PF01106">
    <property type="entry name" value="NifU"/>
    <property type="match status" value="1"/>
</dbReference>
<dbReference type="SUPFAM" id="SSF117916">
    <property type="entry name" value="Fe-S cluster assembly (FSCA) domain-like"/>
    <property type="match status" value="1"/>
</dbReference>
<dbReference type="EMBL" id="FOSN01000001">
    <property type="protein sequence ID" value="SFK02260.1"/>
    <property type="molecule type" value="Genomic_DNA"/>
</dbReference>
<feature type="domain" description="NIF system FeS cluster assembly NifU C-terminal" evidence="2">
    <location>
        <begin position="30"/>
        <end position="92"/>
    </location>
</feature>
<dbReference type="InterPro" id="IPR034904">
    <property type="entry name" value="FSCA_dom_sf"/>
</dbReference>
<reference evidence="3 4" key="1">
    <citation type="submission" date="2016-10" db="EMBL/GenBank/DDBJ databases">
        <authorList>
            <person name="de Groot N.N."/>
        </authorList>
    </citation>
    <scope>NUCLEOTIDE SEQUENCE [LARGE SCALE GENOMIC DNA]</scope>
    <source>
        <strain evidence="3 4">NE2</strain>
    </source>
</reference>
<dbReference type="PANTHER" id="PTHR11178:SF25">
    <property type="entry name" value="NIFU-LIKE PROTEIN 3, CHLOROPLASTIC"/>
    <property type="match status" value="1"/>
</dbReference>
<organism evidence="3 4">
    <name type="scientific">Methylocapsa palsarum</name>
    <dbReference type="NCBI Taxonomy" id="1612308"/>
    <lineage>
        <taxon>Bacteria</taxon>
        <taxon>Pseudomonadati</taxon>
        <taxon>Pseudomonadota</taxon>
        <taxon>Alphaproteobacteria</taxon>
        <taxon>Hyphomicrobiales</taxon>
        <taxon>Beijerinckiaceae</taxon>
        <taxon>Methylocapsa</taxon>
    </lineage>
</organism>
<dbReference type="AlphaFoldDB" id="A0A1I3W494"/>
<dbReference type="GO" id="GO:0016226">
    <property type="term" value="P:iron-sulfur cluster assembly"/>
    <property type="evidence" value="ECO:0007669"/>
    <property type="project" value="InterPro"/>
</dbReference>
<dbReference type="GO" id="GO:0051536">
    <property type="term" value="F:iron-sulfur cluster binding"/>
    <property type="evidence" value="ECO:0007669"/>
    <property type="project" value="InterPro"/>
</dbReference>
<dbReference type="OrthoDB" id="9808097at2"/>
<dbReference type="Proteomes" id="UP000198755">
    <property type="component" value="Unassembled WGS sequence"/>
</dbReference>
<dbReference type="RefSeq" id="WP_091676537.1">
    <property type="nucleotide sequence ID" value="NZ_FOSN01000001.1"/>
</dbReference>
<evidence type="ECO:0000313" key="4">
    <source>
        <dbReference type="Proteomes" id="UP000198755"/>
    </source>
</evidence>
<sequence length="104" mass="11429">MLTEVQQETLPQRAEREISPVAEAERARLIKEAIEEIRPNLKRDGGDCELIEIAGNKVMVRLTGACVFCKLSSATLDGIQTRIVEKLGEFVRLVPVAGGVRANL</sequence>
<dbReference type="PANTHER" id="PTHR11178">
    <property type="entry name" value="IRON-SULFUR CLUSTER SCAFFOLD PROTEIN NFU-RELATED"/>
    <property type="match status" value="1"/>
</dbReference>
<dbReference type="GO" id="GO:0005506">
    <property type="term" value="F:iron ion binding"/>
    <property type="evidence" value="ECO:0007669"/>
    <property type="project" value="InterPro"/>
</dbReference>
<dbReference type="InterPro" id="IPR001075">
    <property type="entry name" value="NIF_FeS_clus_asmbl_NifU_C"/>
</dbReference>